<keyword evidence="4 6" id="KW-1133">Transmembrane helix</keyword>
<accession>A0ABS9REQ9</accession>
<proteinExistence type="inferred from homology"/>
<dbReference type="InterPro" id="IPR004670">
    <property type="entry name" value="NhaA"/>
</dbReference>
<keyword evidence="8" id="KW-1185">Reference proteome</keyword>
<dbReference type="EMBL" id="JAKVQD010000001">
    <property type="protein sequence ID" value="MCH4551423.1"/>
    <property type="molecule type" value="Genomic_DNA"/>
</dbReference>
<organism evidence="7 8">
    <name type="scientific">Aestuariibaculum lutulentum</name>
    <dbReference type="NCBI Taxonomy" id="2920935"/>
    <lineage>
        <taxon>Bacteria</taxon>
        <taxon>Pseudomonadati</taxon>
        <taxon>Bacteroidota</taxon>
        <taxon>Flavobacteriia</taxon>
        <taxon>Flavobacteriales</taxon>
        <taxon>Flavobacteriaceae</taxon>
    </lineage>
</organism>
<evidence type="ECO:0000256" key="6">
    <source>
        <dbReference type="HAMAP-Rule" id="MF_01844"/>
    </source>
</evidence>
<evidence type="ECO:0000256" key="1">
    <source>
        <dbReference type="ARBA" id="ARBA00004429"/>
    </source>
</evidence>
<keyword evidence="6" id="KW-0406">Ion transport</keyword>
<name>A0ABS9REQ9_9FLAO</name>
<dbReference type="PANTHER" id="PTHR30341:SF0">
    <property type="entry name" value="NA(+)_H(+) ANTIPORTER NHAA"/>
    <property type="match status" value="1"/>
</dbReference>
<feature type="transmembrane region" description="Helical" evidence="6">
    <location>
        <begin position="410"/>
        <end position="431"/>
    </location>
</feature>
<keyword evidence="2 6" id="KW-1003">Cell membrane</keyword>
<keyword evidence="3 6" id="KW-0812">Transmembrane</keyword>
<comment type="function">
    <text evidence="6">Na(+)/H(+) antiporter that extrudes sodium in exchange for external protons.</text>
</comment>
<feature type="transmembrane region" description="Helical" evidence="6">
    <location>
        <begin position="21"/>
        <end position="39"/>
    </location>
</feature>
<feature type="transmembrane region" description="Helical" evidence="6">
    <location>
        <begin position="136"/>
        <end position="153"/>
    </location>
</feature>
<comment type="similarity">
    <text evidence="6">Belongs to the NhaA Na(+)/H(+) (TC 2.A.33) antiporter family.</text>
</comment>
<sequence>MRLDPIDKYLLIPINRFISNSTTSGILLFASAILALILANSPLKDAYHHFWEHTFTIGFSDFKVSKSLHHWINDGLMSIFFFVVGLELKREIMAGELSKPKNAMLPIFSAIGGMVVPALLYWLWNSSGEASNGWGIPMATDIAFALGILYLLGDRVPISLKIFLTALAIVDDLGAVLVIAFFYTSDISTISLLIGAGFFAVLLLANILGVRSTVFYGVVGIGGLWMAFLLSGIHATIAGVIAALTIPGNVKIGDTLFVKKMNELTNEFERSAPNNVSLITSDQLHILEKISRYSKGAMTPLQRLEHGMHPLVSYVVMPIFALANAGITFSGSFFDNLGSHVSLGVIFGLAFGKFIGVVGFSKILIKLKLATLPEGVNWRQIYGTALLAGIGFTMSLFITDLAFADPAYILQAKIGIFAASLLCGIAGYLTLRKA</sequence>
<feature type="transmembrane region" description="Helical" evidence="6">
    <location>
        <begin position="340"/>
        <end position="360"/>
    </location>
</feature>
<dbReference type="HAMAP" id="MF_01844">
    <property type="entry name" value="NhaA"/>
    <property type="match status" value="1"/>
</dbReference>
<comment type="catalytic activity">
    <reaction evidence="6">
        <text>Na(+)(in) + 2 H(+)(out) = Na(+)(out) + 2 H(+)(in)</text>
        <dbReference type="Rhea" id="RHEA:29251"/>
        <dbReference type="ChEBI" id="CHEBI:15378"/>
        <dbReference type="ChEBI" id="CHEBI:29101"/>
    </reaction>
</comment>
<evidence type="ECO:0000256" key="4">
    <source>
        <dbReference type="ARBA" id="ARBA00022989"/>
    </source>
</evidence>
<protein>
    <recommendedName>
        <fullName evidence="6">Na(+)/H(+) antiporter NhaA</fullName>
    </recommendedName>
    <alternativeName>
        <fullName evidence="6">Sodium/proton antiporter NhaA</fullName>
    </alternativeName>
</protein>
<evidence type="ECO:0000313" key="7">
    <source>
        <dbReference type="EMBL" id="MCH4551423.1"/>
    </source>
</evidence>
<evidence type="ECO:0000313" key="8">
    <source>
        <dbReference type="Proteomes" id="UP001156141"/>
    </source>
</evidence>
<reference evidence="7" key="1">
    <citation type="submission" date="2022-02" db="EMBL/GenBank/DDBJ databases">
        <title>Aestuariibaculum sp., a marine bacterium isolated from sediment in Guangxi.</title>
        <authorList>
            <person name="Ying J."/>
        </authorList>
    </citation>
    <scope>NUCLEOTIDE SEQUENCE</scope>
    <source>
        <strain evidence="7">L182</strain>
    </source>
</reference>
<feature type="transmembrane region" description="Helical" evidence="6">
    <location>
        <begin position="162"/>
        <end position="183"/>
    </location>
</feature>
<dbReference type="Gene3D" id="1.20.1530.10">
    <property type="entry name" value="Na+/H+ antiporter like domain"/>
    <property type="match status" value="1"/>
</dbReference>
<dbReference type="PANTHER" id="PTHR30341">
    <property type="entry name" value="SODIUM ION/PROTON ANTIPORTER NHAA-RELATED"/>
    <property type="match status" value="1"/>
</dbReference>
<keyword evidence="6" id="KW-0739">Sodium transport</keyword>
<comment type="subcellular location">
    <subcellularLocation>
        <location evidence="1">Cell inner membrane</location>
        <topology evidence="1">Multi-pass membrane protein</topology>
    </subcellularLocation>
    <subcellularLocation>
        <location evidence="6">Cell membrane</location>
        <topology evidence="6">Multi-pass membrane protein</topology>
    </subcellularLocation>
</comment>
<keyword evidence="6" id="KW-0813">Transport</keyword>
<keyword evidence="6" id="KW-0050">Antiport</keyword>
<keyword evidence="6" id="KW-0915">Sodium</keyword>
<gene>
    <name evidence="6 7" type="primary">nhaA</name>
    <name evidence="7" type="ORF">MKW35_02240</name>
</gene>
<feature type="transmembrane region" description="Helical" evidence="6">
    <location>
        <begin position="189"/>
        <end position="207"/>
    </location>
</feature>
<feature type="transmembrane region" description="Helical" evidence="6">
    <location>
        <begin position="381"/>
        <end position="404"/>
    </location>
</feature>
<keyword evidence="5 6" id="KW-0472">Membrane</keyword>
<feature type="transmembrane region" description="Helical" evidence="6">
    <location>
        <begin position="311"/>
        <end position="334"/>
    </location>
</feature>
<comment type="caution">
    <text evidence="7">The sequence shown here is derived from an EMBL/GenBank/DDBJ whole genome shotgun (WGS) entry which is preliminary data.</text>
</comment>
<dbReference type="RefSeq" id="WP_240571766.1">
    <property type="nucleotide sequence ID" value="NZ_CP136709.1"/>
</dbReference>
<dbReference type="Pfam" id="PF06965">
    <property type="entry name" value="Na_H_antiport_1"/>
    <property type="match status" value="1"/>
</dbReference>
<evidence type="ECO:0000256" key="5">
    <source>
        <dbReference type="ARBA" id="ARBA00023136"/>
    </source>
</evidence>
<evidence type="ECO:0000256" key="3">
    <source>
        <dbReference type="ARBA" id="ARBA00022692"/>
    </source>
</evidence>
<evidence type="ECO:0000256" key="2">
    <source>
        <dbReference type="ARBA" id="ARBA00022475"/>
    </source>
</evidence>
<feature type="transmembrane region" description="Helical" evidence="6">
    <location>
        <begin position="107"/>
        <end position="124"/>
    </location>
</feature>
<dbReference type="NCBIfam" id="TIGR00773">
    <property type="entry name" value="NhaA"/>
    <property type="match status" value="1"/>
</dbReference>
<dbReference type="InterPro" id="IPR023171">
    <property type="entry name" value="Na/H_antiporter_dom_sf"/>
</dbReference>
<dbReference type="Proteomes" id="UP001156141">
    <property type="component" value="Unassembled WGS sequence"/>
</dbReference>